<keyword evidence="3" id="KW-0378">Hydrolase</keyword>
<dbReference type="RefSeq" id="WP_030151811.1">
    <property type="nucleotide sequence ID" value="NZ_JOFV01000009.1"/>
</dbReference>
<dbReference type="GO" id="GO:0046503">
    <property type="term" value="P:glycerolipid catabolic process"/>
    <property type="evidence" value="ECO:0007669"/>
    <property type="project" value="TreeGrafter"/>
</dbReference>
<evidence type="ECO:0000313" key="2">
    <source>
        <dbReference type="EMBL" id="RXR25056.1"/>
    </source>
</evidence>
<protein>
    <submittedName>
        <fullName evidence="3">Alpha/beta hydrolase</fullName>
    </submittedName>
</protein>
<dbReference type="InterPro" id="IPR000073">
    <property type="entry name" value="AB_hydrolase_1"/>
</dbReference>
<gene>
    <name evidence="2" type="ORF">EQW73_12285</name>
    <name evidence="3" type="ORF">EQW78_06255</name>
</gene>
<dbReference type="OrthoDB" id="3210164at2"/>
<reference evidence="4 5" key="1">
    <citation type="submission" date="2019-01" db="EMBL/GenBank/DDBJ databases">
        <title>Oerskovia turbata Genome sequencing and assembly.</title>
        <authorList>
            <person name="Dou T."/>
        </authorList>
    </citation>
    <scope>NUCLEOTIDE SEQUENCE [LARGE SCALE GENOMIC DNA]</scope>
    <source>
        <strain evidence="3 4">JCM12123</strain>
        <strain evidence="2 5">JCM3160</strain>
    </source>
</reference>
<dbReference type="GO" id="GO:0004806">
    <property type="term" value="F:triacylglycerol lipase activity"/>
    <property type="evidence" value="ECO:0007669"/>
    <property type="project" value="TreeGrafter"/>
</dbReference>
<evidence type="ECO:0000313" key="3">
    <source>
        <dbReference type="EMBL" id="RXR35202.1"/>
    </source>
</evidence>
<dbReference type="Proteomes" id="UP000290517">
    <property type="component" value="Unassembled WGS sequence"/>
</dbReference>
<organism evidence="3 4">
    <name type="scientific">Oerskovia turbata</name>
    <dbReference type="NCBI Taxonomy" id="1713"/>
    <lineage>
        <taxon>Bacteria</taxon>
        <taxon>Bacillati</taxon>
        <taxon>Actinomycetota</taxon>
        <taxon>Actinomycetes</taxon>
        <taxon>Micrococcales</taxon>
        <taxon>Cellulomonadaceae</taxon>
        <taxon>Oerskovia</taxon>
    </lineage>
</organism>
<dbReference type="AlphaFoldDB" id="A0A4Q1KY41"/>
<feature type="domain" description="AB hydrolase-1" evidence="1">
    <location>
        <begin position="32"/>
        <end position="167"/>
    </location>
</feature>
<dbReference type="SUPFAM" id="SSF53474">
    <property type="entry name" value="alpha/beta-Hydrolases"/>
    <property type="match status" value="1"/>
</dbReference>
<comment type="caution">
    <text evidence="3">The sequence shown here is derived from an EMBL/GenBank/DDBJ whole genome shotgun (WGS) entry which is preliminary data.</text>
</comment>
<dbReference type="InterPro" id="IPR050471">
    <property type="entry name" value="AB_hydrolase"/>
</dbReference>
<dbReference type="Proteomes" id="UP000289805">
    <property type="component" value="Unassembled WGS sequence"/>
</dbReference>
<dbReference type="PANTHER" id="PTHR43433">
    <property type="entry name" value="HYDROLASE, ALPHA/BETA FOLD FAMILY PROTEIN"/>
    <property type="match status" value="1"/>
</dbReference>
<dbReference type="Gene3D" id="3.40.50.1820">
    <property type="entry name" value="alpha/beta hydrolase"/>
    <property type="match status" value="1"/>
</dbReference>
<accession>A0A4Q1KY41</accession>
<dbReference type="EMBL" id="SDJQ01000008">
    <property type="protein sequence ID" value="RXR35202.1"/>
    <property type="molecule type" value="Genomic_DNA"/>
</dbReference>
<evidence type="ECO:0000259" key="1">
    <source>
        <dbReference type="Pfam" id="PF00561"/>
    </source>
</evidence>
<sequence>MTDIETRTLEAPGATITYDVRGNLADATPETPVLLIVGSPMGADGFVTLASHFTDRPVVTYDPRGVSRSTRTDPSAPVTPDHHADDLHLVIAALGAGPVDVLASSGGAVNALALVTQHPEQVRTLVAHEPPSGPALADRDAALAAVQAVSRSYQDKGFGAGMAHFIALTSWEGPFPDDFADQPAPDPGAFGLPTGDDGSRDDALLGQNLISCTHYEHDYDALARVSTRVVLAAGEESGEQMAARAAREVAKNIGTEAVAFPSGHGGFMGDEYGMPGDPDGFASTLRTILEGTDVR</sequence>
<evidence type="ECO:0000313" key="4">
    <source>
        <dbReference type="Proteomes" id="UP000289805"/>
    </source>
</evidence>
<keyword evidence="5" id="KW-1185">Reference proteome</keyword>
<dbReference type="PANTHER" id="PTHR43433:SF5">
    <property type="entry name" value="AB HYDROLASE-1 DOMAIN-CONTAINING PROTEIN"/>
    <property type="match status" value="1"/>
</dbReference>
<evidence type="ECO:0000313" key="5">
    <source>
        <dbReference type="Proteomes" id="UP000290517"/>
    </source>
</evidence>
<proteinExistence type="predicted"/>
<name>A0A4Q1KY41_9CELL</name>
<dbReference type="EMBL" id="SDJR01000007">
    <property type="protein sequence ID" value="RXR25056.1"/>
    <property type="molecule type" value="Genomic_DNA"/>
</dbReference>
<dbReference type="STRING" id="1713.GCA_000718325_02304"/>
<dbReference type="InterPro" id="IPR029058">
    <property type="entry name" value="AB_hydrolase_fold"/>
</dbReference>
<dbReference type="Pfam" id="PF00561">
    <property type="entry name" value="Abhydrolase_1"/>
    <property type="match status" value="1"/>
</dbReference>